<dbReference type="InterPro" id="IPR036249">
    <property type="entry name" value="Thioredoxin-like_sf"/>
</dbReference>
<dbReference type="InterPro" id="IPR001853">
    <property type="entry name" value="DSBA-like_thioredoxin_dom"/>
</dbReference>
<gene>
    <name evidence="3" type="ORF">GCM10009107_32600</name>
</gene>
<accession>A0ABN1K5C6</accession>
<keyword evidence="1 3" id="KW-0413">Isomerase</keyword>
<dbReference type="EMBL" id="BAAAEW010000022">
    <property type="protein sequence ID" value="GAA0755279.1"/>
    <property type="molecule type" value="Genomic_DNA"/>
</dbReference>
<feature type="domain" description="DSBA-like thioredoxin" evidence="2">
    <location>
        <begin position="5"/>
        <end position="223"/>
    </location>
</feature>
<proteinExistence type="inferred from homology"/>
<dbReference type="InterPro" id="IPR044087">
    <property type="entry name" value="NahD-like"/>
</dbReference>
<dbReference type="CDD" id="cd03022">
    <property type="entry name" value="DsbA_HCCA_Iso"/>
    <property type="match status" value="1"/>
</dbReference>
<dbReference type="Gene3D" id="3.40.30.10">
    <property type="entry name" value="Glutaredoxin"/>
    <property type="match status" value="1"/>
</dbReference>
<dbReference type="SUPFAM" id="SSF52833">
    <property type="entry name" value="Thioredoxin-like"/>
    <property type="match status" value="1"/>
</dbReference>
<dbReference type="EC" id="5.99.1.4" evidence="1"/>
<dbReference type="Proteomes" id="UP001500279">
    <property type="component" value="Unassembled WGS sequence"/>
</dbReference>
<dbReference type="InterPro" id="IPR051924">
    <property type="entry name" value="GST_Kappa/NadH"/>
</dbReference>
<reference evidence="3 4" key="1">
    <citation type="journal article" date="2019" name="Int. J. Syst. Evol. Microbiol.">
        <title>The Global Catalogue of Microorganisms (GCM) 10K type strain sequencing project: providing services to taxonomists for standard genome sequencing and annotation.</title>
        <authorList>
            <consortium name="The Broad Institute Genomics Platform"/>
            <consortium name="The Broad Institute Genome Sequencing Center for Infectious Disease"/>
            <person name="Wu L."/>
            <person name="Ma J."/>
        </authorList>
    </citation>
    <scope>NUCLEOTIDE SEQUENCE [LARGE SCALE GENOMIC DNA]</scope>
    <source>
        <strain evidence="3 4">JCM 15503</strain>
    </source>
</reference>
<dbReference type="Pfam" id="PF01323">
    <property type="entry name" value="DSBA"/>
    <property type="match status" value="1"/>
</dbReference>
<dbReference type="PANTHER" id="PTHR42943:SF2">
    <property type="entry name" value="GLUTATHIONE S-TRANSFERASE KAPPA 1"/>
    <property type="match status" value="1"/>
</dbReference>
<comment type="similarity">
    <text evidence="1">Belongs to the GST superfamily. NadH family.</text>
</comment>
<dbReference type="GO" id="GO:0016853">
    <property type="term" value="F:isomerase activity"/>
    <property type="evidence" value="ECO:0007669"/>
    <property type="project" value="UniProtKB-KW"/>
</dbReference>
<keyword evidence="4" id="KW-1185">Reference proteome</keyword>
<dbReference type="RefSeq" id="WP_141291675.1">
    <property type="nucleotide sequence ID" value="NZ_BAAAEW010000022.1"/>
</dbReference>
<organism evidence="3 4">
    <name type="scientific">Ideonella azotifigens</name>
    <dbReference type="NCBI Taxonomy" id="513160"/>
    <lineage>
        <taxon>Bacteria</taxon>
        <taxon>Pseudomonadati</taxon>
        <taxon>Pseudomonadota</taxon>
        <taxon>Betaproteobacteria</taxon>
        <taxon>Burkholderiales</taxon>
        <taxon>Sphaerotilaceae</taxon>
        <taxon>Ideonella</taxon>
    </lineage>
</organism>
<sequence>MPAAIDFFFDFSSPYAYIANEWIDALAARHGRPVRRHAILLGVAFQAAESTSAPRAGLAPSPPPEGVRNLGAAQRFLVSPVSHPVKREYTLLDFERSARFERVPYRQPAPFPIATQNAARVFWWLHDTQGPDAAAAWSRAGMRAYFTRGVPLSEPAALKALVAETGLDAEAAQDAWGDPVWKHRLKQANDDALALGVFGAPFFIIDGEPFWGNDRKPQIERRLADGRI</sequence>
<dbReference type="PANTHER" id="PTHR42943">
    <property type="entry name" value="GLUTATHIONE S-TRANSFERASE KAPPA"/>
    <property type="match status" value="1"/>
</dbReference>
<comment type="caution">
    <text evidence="3">The sequence shown here is derived from an EMBL/GenBank/DDBJ whole genome shotgun (WGS) entry which is preliminary data.</text>
</comment>
<comment type="catalytic activity">
    <reaction evidence="1">
        <text>2-hydroxychromene-2-carboxylate = (3E)-4-(2-hydroxyphenyl)-2-oxobut-3-enoate</text>
        <dbReference type="Rhea" id="RHEA:27401"/>
        <dbReference type="ChEBI" id="CHEBI:59350"/>
        <dbReference type="ChEBI" id="CHEBI:59353"/>
        <dbReference type="EC" id="5.99.1.4"/>
    </reaction>
</comment>
<evidence type="ECO:0000256" key="1">
    <source>
        <dbReference type="PIRNR" id="PIRNR006386"/>
    </source>
</evidence>
<evidence type="ECO:0000259" key="2">
    <source>
        <dbReference type="Pfam" id="PF01323"/>
    </source>
</evidence>
<evidence type="ECO:0000313" key="3">
    <source>
        <dbReference type="EMBL" id="GAA0755279.1"/>
    </source>
</evidence>
<dbReference type="InterPro" id="IPR014440">
    <property type="entry name" value="HCCAis_GSTk"/>
</dbReference>
<protein>
    <recommendedName>
        <fullName evidence="1">2-hydroxychromene-2-carboxylate isomerase</fullName>
        <ecNumber evidence="1">5.99.1.4</ecNumber>
    </recommendedName>
</protein>
<evidence type="ECO:0000313" key="4">
    <source>
        <dbReference type="Proteomes" id="UP001500279"/>
    </source>
</evidence>
<name>A0ABN1K5C6_9BURK</name>
<dbReference type="PIRSF" id="PIRSF006386">
    <property type="entry name" value="HCCAis_GSTk"/>
    <property type="match status" value="1"/>
</dbReference>